<evidence type="ECO:0000313" key="3">
    <source>
        <dbReference type="Proteomes" id="UP000286716"/>
    </source>
</evidence>
<protein>
    <recommendedName>
        <fullName evidence="4">HNH endonuclease</fullName>
    </recommendedName>
</protein>
<keyword evidence="3" id="KW-1185">Reference proteome</keyword>
<evidence type="ECO:0008006" key="4">
    <source>
        <dbReference type="Google" id="ProtNLM"/>
    </source>
</evidence>
<evidence type="ECO:0000313" key="2">
    <source>
        <dbReference type="EMBL" id="RSM43148.1"/>
    </source>
</evidence>
<name>A0A428WJ90_AMYBA</name>
<accession>A0A428WJ90</accession>
<dbReference type="EMBL" id="QHHU01000026">
    <property type="protein sequence ID" value="RSM43148.1"/>
    <property type="molecule type" value="Genomic_DNA"/>
</dbReference>
<feature type="region of interest" description="Disordered" evidence="1">
    <location>
        <begin position="1"/>
        <end position="23"/>
    </location>
</feature>
<proteinExistence type="predicted"/>
<gene>
    <name evidence="2" type="ORF">DMA12_19555</name>
</gene>
<dbReference type="Proteomes" id="UP000286716">
    <property type="component" value="Unassembled WGS sequence"/>
</dbReference>
<comment type="caution">
    <text evidence="2">The sequence shown here is derived from an EMBL/GenBank/DDBJ whole genome shotgun (WGS) entry which is preliminary data.</text>
</comment>
<reference evidence="2 3" key="1">
    <citation type="submission" date="2018-05" db="EMBL/GenBank/DDBJ databases">
        <title>Evolution of GPA BGCs.</title>
        <authorList>
            <person name="Waglechner N."/>
            <person name="Wright G.D."/>
        </authorList>
    </citation>
    <scope>NUCLEOTIDE SEQUENCE [LARGE SCALE GENOMIC DNA]</scope>
    <source>
        <strain evidence="2 3">DSM 5908</strain>
    </source>
</reference>
<sequence>MVGDEAHIAARSPGGPRHNRGPAVALDSYDNLILLCKVDDKKVDDQPGHYTVTRLKKIKHDHEAWVQHALDTQTSLSQPSLEEANRQKAQLLSGYRVLNAAFDTWKEAIMAASDANVLRVDPEEERALHAECTRQWQNAHLACGQFAAVATPECADLAGRVLDGWKSLADDVVDGLWPSDHPGADQHDDLDINRDELLSAVSTELGMTRSAVLNSLRAAGKLGGTGKRF</sequence>
<organism evidence="2 3">
    <name type="scientific">Amycolatopsis balhimycina DSM 5908</name>
    <dbReference type="NCBI Taxonomy" id="1081091"/>
    <lineage>
        <taxon>Bacteria</taxon>
        <taxon>Bacillati</taxon>
        <taxon>Actinomycetota</taxon>
        <taxon>Actinomycetes</taxon>
        <taxon>Pseudonocardiales</taxon>
        <taxon>Pseudonocardiaceae</taxon>
        <taxon>Amycolatopsis</taxon>
    </lineage>
</organism>
<dbReference type="AlphaFoldDB" id="A0A428WJ90"/>
<evidence type="ECO:0000256" key="1">
    <source>
        <dbReference type="SAM" id="MobiDB-lite"/>
    </source>
</evidence>